<feature type="DNA-binding region" description="Homeobox" evidence="2">
    <location>
        <begin position="3"/>
        <end position="17"/>
    </location>
</feature>
<dbReference type="PROSITE" id="PS50071">
    <property type="entry name" value="HOMEOBOX_2"/>
    <property type="match status" value="1"/>
</dbReference>
<comment type="subcellular location">
    <subcellularLocation>
        <location evidence="1 2">Nucleus</location>
    </subcellularLocation>
</comment>
<dbReference type="InterPro" id="IPR009057">
    <property type="entry name" value="Homeodomain-like_sf"/>
</dbReference>
<evidence type="ECO:0000313" key="6">
    <source>
        <dbReference type="Proteomes" id="UP000001646"/>
    </source>
</evidence>
<keyword evidence="2" id="KW-0539">Nucleus</keyword>
<dbReference type="PANTHER" id="PTHR24329">
    <property type="entry name" value="HOMEOBOX PROTEIN ARISTALESS"/>
    <property type="match status" value="1"/>
</dbReference>
<organism evidence="5 6">
    <name type="scientific">Anolis carolinensis</name>
    <name type="common">Green anole</name>
    <name type="synonym">American chameleon</name>
    <dbReference type="NCBI Taxonomy" id="28377"/>
    <lineage>
        <taxon>Eukaryota</taxon>
        <taxon>Metazoa</taxon>
        <taxon>Chordata</taxon>
        <taxon>Craniata</taxon>
        <taxon>Vertebrata</taxon>
        <taxon>Euteleostomi</taxon>
        <taxon>Lepidosauria</taxon>
        <taxon>Squamata</taxon>
        <taxon>Bifurcata</taxon>
        <taxon>Unidentata</taxon>
        <taxon>Episquamata</taxon>
        <taxon>Toxicofera</taxon>
        <taxon>Iguania</taxon>
        <taxon>Dactyloidae</taxon>
        <taxon>Anolis</taxon>
    </lineage>
</organism>
<dbReference type="CDD" id="cd00086">
    <property type="entry name" value="homeodomain"/>
    <property type="match status" value="1"/>
</dbReference>
<feature type="compositionally biased region" description="Low complexity" evidence="3">
    <location>
        <begin position="62"/>
        <end position="72"/>
    </location>
</feature>
<protein>
    <recommendedName>
        <fullName evidence="4">Homeobox domain-containing protein</fullName>
    </recommendedName>
</protein>
<name>A0A803U0Z9_ANOCA</name>
<evidence type="ECO:0000256" key="1">
    <source>
        <dbReference type="ARBA" id="ARBA00004123"/>
    </source>
</evidence>
<reference evidence="5" key="3">
    <citation type="submission" date="2025-09" db="UniProtKB">
        <authorList>
            <consortium name="Ensembl"/>
        </authorList>
    </citation>
    <scope>IDENTIFICATION</scope>
</reference>
<dbReference type="InParanoid" id="A0A803U0Z9"/>
<reference evidence="5" key="2">
    <citation type="submission" date="2025-08" db="UniProtKB">
        <authorList>
            <consortium name="Ensembl"/>
        </authorList>
    </citation>
    <scope>IDENTIFICATION</scope>
</reference>
<sequence>QTEVWFQNRRAKFRKQERAANAKGQNGNGGSSSSGKKADPRSSSEDDESKESNCSPTPDSTASLPSAGSLNSPGGGGSLITLHASTSHL</sequence>
<feature type="region of interest" description="Disordered" evidence="3">
    <location>
        <begin position="1"/>
        <end position="89"/>
    </location>
</feature>
<dbReference type="InterPro" id="IPR050649">
    <property type="entry name" value="Paired_Homeobox_TFs"/>
</dbReference>
<evidence type="ECO:0000256" key="2">
    <source>
        <dbReference type="PROSITE-ProRule" id="PRU00108"/>
    </source>
</evidence>
<evidence type="ECO:0000259" key="4">
    <source>
        <dbReference type="PROSITE" id="PS50071"/>
    </source>
</evidence>
<evidence type="ECO:0000313" key="5">
    <source>
        <dbReference type="Ensembl" id="ENSACAP00000041139.1"/>
    </source>
</evidence>
<dbReference type="InterPro" id="IPR001356">
    <property type="entry name" value="HD"/>
</dbReference>
<dbReference type="AlphaFoldDB" id="A0A803U0Z9"/>
<reference evidence="5" key="1">
    <citation type="submission" date="2009-12" db="EMBL/GenBank/DDBJ databases">
        <title>The Genome Sequence of Anolis carolinensis (Green Anole Lizard).</title>
        <authorList>
            <consortium name="The Genome Sequencing Platform"/>
            <person name="Di Palma F."/>
            <person name="Alfoldi J."/>
            <person name="Heiman D."/>
            <person name="Young S."/>
            <person name="Grabherr M."/>
            <person name="Johnson J."/>
            <person name="Lander E.S."/>
            <person name="Lindblad-Toh K."/>
        </authorList>
    </citation>
    <scope>NUCLEOTIDE SEQUENCE [LARGE SCALE GENOMIC DNA]</scope>
    <source>
        <strain evidence="5">JBL SC #1</strain>
    </source>
</reference>
<dbReference type="GeneTree" id="ENSGT00940000161147"/>
<proteinExistence type="predicted"/>
<keyword evidence="2" id="KW-0238">DNA-binding</keyword>
<evidence type="ECO:0000256" key="3">
    <source>
        <dbReference type="SAM" id="MobiDB-lite"/>
    </source>
</evidence>
<dbReference type="SUPFAM" id="SSF46689">
    <property type="entry name" value="Homeodomain-like"/>
    <property type="match status" value="1"/>
</dbReference>
<dbReference type="GO" id="GO:0005634">
    <property type="term" value="C:nucleus"/>
    <property type="evidence" value="ECO:0007669"/>
    <property type="project" value="UniProtKB-SubCell"/>
</dbReference>
<accession>A0A803U0Z9</accession>
<dbReference type="Proteomes" id="UP000001646">
    <property type="component" value="Unplaced"/>
</dbReference>
<keyword evidence="6" id="KW-1185">Reference proteome</keyword>
<dbReference type="Ensembl" id="ENSACAT00000054729.1">
    <property type="protein sequence ID" value="ENSACAP00000041139.1"/>
    <property type="gene ID" value="ENSACAG00000039804.1"/>
</dbReference>
<keyword evidence="2" id="KW-0371">Homeobox</keyword>
<feature type="domain" description="Homeobox" evidence="4">
    <location>
        <begin position="1"/>
        <end position="16"/>
    </location>
</feature>
<dbReference type="PANTHER" id="PTHR24329:SF340">
    <property type="entry name" value="ARISTALESS RELATED HOMEOBOX"/>
    <property type="match status" value="1"/>
</dbReference>
<dbReference type="GO" id="GO:0003677">
    <property type="term" value="F:DNA binding"/>
    <property type="evidence" value="ECO:0007669"/>
    <property type="project" value="UniProtKB-UniRule"/>
</dbReference>